<feature type="chain" id="PRO_5031266297" evidence="1">
    <location>
        <begin position="26"/>
        <end position="120"/>
    </location>
</feature>
<dbReference type="AlphaFoldDB" id="A0A7Z0I0L7"/>
<gene>
    <name evidence="2" type="ORF">HUK65_12170</name>
</gene>
<keyword evidence="1" id="KW-0732">Signal</keyword>
<protein>
    <submittedName>
        <fullName evidence="2">Uncharacterized protein</fullName>
    </submittedName>
</protein>
<evidence type="ECO:0000313" key="2">
    <source>
        <dbReference type="EMBL" id="NYS25749.1"/>
    </source>
</evidence>
<dbReference type="RefSeq" id="WP_179906548.1">
    <property type="nucleotide sequence ID" value="NZ_JACBXS010000024.1"/>
</dbReference>
<organism evidence="2 3">
    <name type="scientific">Rhabdonatronobacter sediminivivens</name>
    <dbReference type="NCBI Taxonomy" id="2743469"/>
    <lineage>
        <taxon>Bacteria</taxon>
        <taxon>Pseudomonadati</taxon>
        <taxon>Pseudomonadota</taxon>
        <taxon>Alphaproteobacteria</taxon>
        <taxon>Rhodobacterales</taxon>
        <taxon>Paracoccaceae</taxon>
        <taxon>Rhabdonatronobacter</taxon>
    </lineage>
</organism>
<reference evidence="2 3" key="1">
    <citation type="journal article" date="2000" name="Arch. Microbiol.">
        <title>Rhodobaca bogoriensis gen. nov. and sp. nov., an alkaliphilic purple nonsulfur bacterium from African Rift Valley soda lakes.</title>
        <authorList>
            <person name="Milford A.D."/>
            <person name="Achenbach L.A."/>
            <person name="Jung D.O."/>
            <person name="Madigan M.T."/>
        </authorList>
    </citation>
    <scope>NUCLEOTIDE SEQUENCE [LARGE SCALE GENOMIC DNA]</scope>
    <source>
        <strain evidence="2 3">2376</strain>
    </source>
</reference>
<name>A0A7Z0I0L7_9RHOB</name>
<proteinExistence type="predicted"/>
<accession>A0A7Z0I0L7</accession>
<comment type="caution">
    <text evidence="2">The sequence shown here is derived from an EMBL/GenBank/DDBJ whole genome shotgun (WGS) entry which is preliminary data.</text>
</comment>
<dbReference type="Proteomes" id="UP000529417">
    <property type="component" value="Unassembled WGS sequence"/>
</dbReference>
<feature type="signal peptide" evidence="1">
    <location>
        <begin position="1"/>
        <end position="25"/>
    </location>
</feature>
<dbReference type="EMBL" id="JACBXS010000024">
    <property type="protein sequence ID" value="NYS25749.1"/>
    <property type="molecule type" value="Genomic_DNA"/>
</dbReference>
<evidence type="ECO:0000256" key="1">
    <source>
        <dbReference type="SAM" id="SignalP"/>
    </source>
</evidence>
<keyword evidence="3" id="KW-1185">Reference proteome</keyword>
<evidence type="ECO:0000313" key="3">
    <source>
        <dbReference type="Proteomes" id="UP000529417"/>
    </source>
</evidence>
<sequence>MFRRHFLVTALACAALPLIPAAAGAQSVSDNLRAEFQAREYVPRRVIQLELQLMELYPAEVDGTYGPMTEAALIAAAEAIEAATGGEYSFDLSDRAEASRFLDLLRAEMFMFMYDDGFEG</sequence>